<name>A0A7Z2YE56_9VIBR</name>
<dbReference type="Pfam" id="PF13148">
    <property type="entry name" value="DUF3987"/>
    <property type="match status" value="1"/>
</dbReference>
<proteinExistence type="predicted"/>
<evidence type="ECO:0000313" key="1">
    <source>
        <dbReference type="EMBL" id="QIA64021.1"/>
    </source>
</evidence>
<evidence type="ECO:0000313" key="2">
    <source>
        <dbReference type="Proteomes" id="UP000464262"/>
    </source>
</evidence>
<dbReference type="AlphaFoldDB" id="A0A7Z2YE56"/>
<dbReference type="Proteomes" id="UP000464262">
    <property type="component" value="Chromosome 1"/>
</dbReference>
<keyword evidence="2" id="KW-1185">Reference proteome</keyword>
<dbReference type="InterPro" id="IPR025048">
    <property type="entry name" value="DUF3987"/>
</dbReference>
<dbReference type="RefSeq" id="WP_164648930.1">
    <property type="nucleotide sequence ID" value="NZ_CP047475.1"/>
</dbReference>
<accession>A0A7Z2YE56</accession>
<dbReference type="EMBL" id="CP047475">
    <property type="protein sequence ID" value="QIA64021.1"/>
    <property type="molecule type" value="Genomic_DNA"/>
</dbReference>
<dbReference type="KEGG" id="vas:GT360_11100"/>
<reference evidence="1 2" key="1">
    <citation type="submission" date="2020-01" db="EMBL/GenBank/DDBJ databases">
        <title>Whole genome and functional gene identification of agarase of Vibrio HN897.</title>
        <authorList>
            <person name="Liu Y."/>
            <person name="Zhao Z."/>
        </authorList>
    </citation>
    <scope>NUCLEOTIDE SEQUENCE [LARGE SCALE GENOMIC DNA]</scope>
    <source>
        <strain evidence="1 2">HN897</strain>
    </source>
</reference>
<protein>
    <submittedName>
        <fullName evidence="1">DUF3987 domain-containing protein</fullName>
    </submittedName>
</protein>
<sequence length="834" mass="92179">MNREKEAQHHYQPLEQLNKVQKSPAGNDLAVTIGSHHKQAHGFSTITYDGICDQIKKPLNLTHFKKNEIGKLISAKANCPWFMATDCPSRAKQSVAEHNEFKLLIVDLDTGDWVVGDLVNALKYDHDISSFAIYSTISSVQNTPRWRVIVPLLYAVDLPLWTALQESLAKSLGGDLCAINCNQIAYLPALSELNSCSYQYHIETGALIDGQKSKLVDSFETIENTLAPKKQAQEHNFTKSLSTGQISPIDQLEASTSWDNFLLYFGFKKVGKRWLHPDSQSGSPGVTISYRDDRNGRYLSAHESDPLNDGYSHSKFDVYCHFEHNGDTNIALKALGDKMLVSGGATINQHNKKLFNQANQPVPIASVSTLVDATNSNKKSVSEKIQEILDSDHIRGCVNITQYAPDNLIFKFSASLAKSAQFPQQTAALIALASFSSAANGSYAVQYRDGSSLSLGLYAVSEQPPGSSKSRVLNTTTRAIRSKFAELRKLAIDSVSCDADLSNDDESKQKPRVTIPYLTDTTPEALEQKLAHQGGYFGIASAEQASIDTLLGTNLDRKNNNDVILKAYTGNEQHVSCRVGRNGYSGSPYGSVNVIAQEGTIESILAKSNGQGIAERFLMISEPNMLGHRQYTEYTMVDPELSTDFDNLASNLVMAHHKLKPESIDDLNTLCINVLGWELIDKYRARIEPRLADGEKYSHSILRGAFSKADIQIMKISALLHLSGPRKDKAVISDVEVEQAIGVVNELLNNLYNIMEAKGIIGLKAEYTAILACFDKNRFRTERQLIESRKKVKPFVSMTKKNDAIRMAIKEMLQGGLLTQTIDDKSTIQLSMAQ</sequence>
<organism evidence="1 2">
    <name type="scientific">Vibrio astriarenae</name>
    <dbReference type="NCBI Taxonomy" id="1481923"/>
    <lineage>
        <taxon>Bacteria</taxon>
        <taxon>Pseudomonadati</taxon>
        <taxon>Pseudomonadota</taxon>
        <taxon>Gammaproteobacteria</taxon>
        <taxon>Vibrionales</taxon>
        <taxon>Vibrionaceae</taxon>
        <taxon>Vibrio</taxon>
    </lineage>
</organism>
<gene>
    <name evidence="1" type="ORF">GT360_11100</name>
</gene>